<keyword evidence="3 5" id="KW-0963">Cytoplasm</keyword>
<comment type="function">
    <text evidence="5">Responsible for the release of ribosomes from messenger RNA at the termination of protein biosynthesis. May increase the efficiency of translation by recycling ribosomes from one round of translation to another.</text>
</comment>
<dbReference type="PANTHER" id="PTHR20982">
    <property type="entry name" value="RIBOSOME RECYCLING FACTOR"/>
    <property type="match status" value="1"/>
</dbReference>
<dbReference type="GO" id="GO:0043023">
    <property type="term" value="F:ribosomal large subunit binding"/>
    <property type="evidence" value="ECO:0007669"/>
    <property type="project" value="TreeGrafter"/>
</dbReference>
<comment type="caution">
    <text evidence="8">The sequence shown here is derived from an EMBL/GenBank/DDBJ whole genome shotgun (WGS) entry which is preliminary data.</text>
</comment>
<dbReference type="HAMAP" id="MF_00040">
    <property type="entry name" value="RRF"/>
    <property type="match status" value="1"/>
</dbReference>
<dbReference type="Pfam" id="PF01765">
    <property type="entry name" value="RRF"/>
    <property type="match status" value="1"/>
</dbReference>
<dbReference type="InterPro" id="IPR002661">
    <property type="entry name" value="Ribosome_recyc_fac"/>
</dbReference>
<dbReference type="Proteomes" id="UP000177953">
    <property type="component" value="Unassembled WGS sequence"/>
</dbReference>
<evidence type="ECO:0000256" key="4">
    <source>
        <dbReference type="ARBA" id="ARBA00022917"/>
    </source>
</evidence>
<protein>
    <recommendedName>
        <fullName evidence="5">Ribosome-recycling factor</fullName>
        <shortName evidence="5">RRF</shortName>
    </recommendedName>
    <alternativeName>
        <fullName evidence="5">Ribosome-releasing factor</fullName>
    </alternativeName>
</protein>
<evidence type="ECO:0000259" key="7">
    <source>
        <dbReference type="Pfam" id="PF01765"/>
    </source>
</evidence>
<evidence type="ECO:0000256" key="3">
    <source>
        <dbReference type="ARBA" id="ARBA00022490"/>
    </source>
</evidence>
<gene>
    <name evidence="5" type="primary">frr</name>
    <name evidence="8" type="ORF">A2754_01370</name>
</gene>
<evidence type="ECO:0000313" key="9">
    <source>
        <dbReference type="Proteomes" id="UP000177953"/>
    </source>
</evidence>
<dbReference type="PANTHER" id="PTHR20982:SF3">
    <property type="entry name" value="MITOCHONDRIAL RIBOSOME RECYCLING FACTOR PSEUDO 1"/>
    <property type="match status" value="1"/>
</dbReference>
<sequence>MQDSRQQFEEIISHLKSELAKLRAGRASIELVESVMVDAYGSKMPLNQLATLSSPEPRLVVVQPWDKSNMRAIENSIRSELTDMNPVVDGAVIRIPFPPPTEERRKDLVKQVGKFMEESKVRVRKVREEHISEFKRKEEDGEISEDDMHKKRDELQKVVDEYNKKVDEIGEKKEEEILSV</sequence>
<dbReference type="EMBL" id="MFPU01000074">
    <property type="protein sequence ID" value="OGH68933.1"/>
    <property type="molecule type" value="Genomic_DNA"/>
</dbReference>
<feature type="domain" description="Ribosome recycling factor" evidence="7">
    <location>
        <begin position="15"/>
        <end position="178"/>
    </location>
</feature>
<feature type="coiled-coil region" evidence="6">
    <location>
        <begin position="145"/>
        <end position="172"/>
    </location>
</feature>
<proteinExistence type="inferred from homology"/>
<comment type="subcellular location">
    <subcellularLocation>
        <location evidence="1 5">Cytoplasm</location>
    </subcellularLocation>
</comment>
<evidence type="ECO:0000313" key="8">
    <source>
        <dbReference type="EMBL" id="OGH68933.1"/>
    </source>
</evidence>
<dbReference type="CDD" id="cd00520">
    <property type="entry name" value="RRF"/>
    <property type="match status" value="1"/>
</dbReference>
<dbReference type="FunFam" id="3.30.1360.40:FF:000001">
    <property type="entry name" value="Ribosome-recycling factor"/>
    <property type="match status" value="1"/>
</dbReference>
<keyword evidence="4 5" id="KW-0648">Protein biosynthesis</keyword>
<reference evidence="8 9" key="1">
    <citation type="journal article" date="2016" name="Nat. Commun.">
        <title>Thousands of microbial genomes shed light on interconnected biogeochemical processes in an aquifer system.</title>
        <authorList>
            <person name="Anantharaman K."/>
            <person name="Brown C.T."/>
            <person name="Hug L.A."/>
            <person name="Sharon I."/>
            <person name="Castelle C.J."/>
            <person name="Probst A.J."/>
            <person name="Thomas B.C."/>
            <person name="Singh A."/>
            <person name="Wilkins M.J."/>
            <person name="Karaoz U."/>
            <person name="Brodie E.L."/>
            <person name="Williams K.H."/>
            <person name="Hubbard S.S."/>
            <person name="Banfield J.F."/>
        </authorList>
    </citation>
    <scope>NUCLEOTIDE SEQUENCE [LARGE SCALE GENOMIC DNA]</scope>
</reference>
<accession>A0A1F6MBP2</accession>
<dbReference type="GO" id="GO:0005737">
    <property type="term" value="C:cytoplasm"/>
    <property type="evidence" value="ECO:0007669"/>
    <property type="project" value="UniProtKB-SubCell"/>
</dbReference>
<dbReference type="InterPro" id="IPR023584">
    <property type="entry name" value="Ribosome_recyc_fac_dom"/>
</dbReference>
<keyword evidence="6" id="KW-0175">Coiled coil</keyword>
<dbReference type="InterPro" id="IPR036191">
    <property type="entry name" value="RRF_sf"/>
</dbReference>
<evidence type="ECO:0000256" key="1">
    <source>
        <dbReference type="ARBA" id="ARBA00004496"/>
    </source>
</evidence>
<evidence type="ECO:0000256" key="5">
    <source>
        <dbReference type="HAMAP-Rule" id="MF_00040"/>
    </source>
</evidence>
<dbReference type="AlphaFoldDB" id="A0A1F6MBP2"/>
<dbReference type="NCBIfam" id="TIGR00496">
    <property type="entry name" value="frr"/>
    <property type="match status" value="1"/>
</dbReference>
<dbReference type="Gene3D" id="3.30.1360.40">
    <property type="match status" value="1"/>
</dbReference>
<name>A0A1F6MBP2_9BACT</name>
<organism evidence="8 9">
    <name type="scientific">Candidatus Magasanikbacteria bacterium RIFCSPHIGHO2_01_FULL_47_8</name>
    <dbReference type="NCBI Taxonomy" id="1798673"/>
    <lineage>
        <taxon>Bacteria</taxon>
        <taxon>Candidatus Magasanikiibacteriota</taxon>
    </lineage>
</organism>
<evidence type="ECO:0000256" key="2">
    <source>
        <dbReference type="ARBA" id="ARBA00005912"/>
    </source>
</evidence>
<comment type="similarity">
    <text evidence="2 5">Belongs to the RRF family.</text>
</comment>
<dbReference type="SUPFAM" id="SSF55194">
    <property type="entry name" value="Ribosome recycling factor, RRF"/>
    <property type="match status" value="1"/>
</dbReference>
<dbReference type="GO" id="GO:0006415">
    <property type="term" value="P:translational termination"/>
    <property type="evidence" value="ECO:0007669"/>
    <property type="project" value="UniProtKB-UniRule"/>
</dbReference>
<dbReference type="Gene3D" id="1.10.132.20">
    <property type="entry name" value="Ribosome-recycling factor"/>
    <property type="match status" value="1"/>
</dbReference>
<dbReference type="FunFam" id="1.10.132.20:FF:000001">
    <property type="entry name" value="Ribosome-recycling factor"/>
    <property type="match status" value="1"/>
</dbReference>
<evidence type="ECO:0000256" key="6">
    <source>
        <dbReference type="SAM" id="Coils"/>
    </source>
</evidence>